<reference evidence="5" key="1">
    <citation type="submission" date="2024-05" db="EMBL/GenBank/DDBJ databases">
        <authorList>
            <person name="Kim S."/>
            <person name="Heo J."/>
            <person name="Choi H."/>
            <person name="Choi Y."/>
            <person name="Kwon S.-W."/>
            <person name="Kim Y."/>
        </authorList>
    </citation>
    <scope>NUCLEOTIDE SEQUENCE</scope>
    <source>
        <strain evidence="5">KACC 23698</strain>
    </source>
</reference>
<dbReference type="PRINTS" id="PR00080">
    <property type="entry name" value="SDRFAMILY"/>
</dbReference>
<name>A0AAU7JCB3_9HYPH</name>
<evidence type="ECO:0000256" key="3">
    <source>
        <dbReference type="ARBA" id="ARBA00023002"/>
    </source>
</evidence>
<dbReference type="SUPFAM" id="SSF51735">
    <property type="entry name" value="NAD(P)-binding Rossmann-fold domains"/>
    <property type="match status" value="1"/>
</dbReference>
<evidence type="ECO:0000259" key="4">
    <source>
        <dbReference type="SMART" id="SM00822"/>
    </source>
</evidence>
<evidence type="ECO:0000256" key="2">
    <source>
        <dbReference type="ARBA" id="ARBA00022857"/>
    </source>
</evidence>
<dbReference type="AlphaFoldDB" id="A0AAU7JCB3"/>
<dbReference type="Gene3D" id="3.40.50.720">
    <property type="entry name" value="NAD(P)-binding Rossmann-like Domain"/>
    <property type="match status" value="1"/>
</dbReference>
<organism evidence="5">
    <name type="scientific">Alsobacter sp. KACC 23698</name>
    <dbReference type="NCBI Taxonomy" id="3149229"/>
    <lineage>
        <taxon>Bacteria</taxon>
        <taxon>Pseudomonadati</taxon>
        <taxon>Pseudomonadota</taxon>
        <taxon>Alphaproteobacteria</taxon>
        <taxon>Hyphomicrobiales</taxon>
        <taxon>Alsobacteraceae</taxon>
        <taxon>Alsobacter</taxon>
    </lineage>
</organism>
<dbReference type="InterPro" id="IPR020904">
    <property type="entry name" value="Sc_DH/Rdtase_CS"/>
</dbReference>
<dbReference type="RefSeq" id="WP_406854851.1">
    <property type="nucleotide sequence ID" value="NZ_CP157484.1"/>
</dbReference>
<keyword evidence="3 5" id="KW-0560">Oxidoreductase</keyword>
<dbReference type="PROSITE" id="PS00061">
    <property type="entry name" value="ADH_SHORT"/>
    <property type="match status" value="1"/>
</dbReference>
<dbReference type="Pfam" id="PF13561">
    <property type="entry name" value="adh_short_C2"/>
    <property type="match status" value="1"/>
</dbReference>
<dbReference type="InterPro" id="IPR036291">
    <property type="entry name" value="NAD(P)-bd_dom_sf"/>
</dbReference>
<evidence type="ECO:0000256" key="1">
    <source>
        <dbReference type="ARBA" id="ARBA00006484"/>
    </source>
</evidence>
<dbReference type="PANTHER" id="PTHR43618:SF8">
    <property type="entry name" value="7ALPHA-HYDROXYSTEROID DEHYDROGENASE"/>
    <property type="match status" value="1"/>
</dbReference>
<dbReference type="PANTHER" id="PTHR43618">
    <property type="entry name" value="7-ALPHA-HYDROXYSTEROID DEHYDROGENASE"/>
    <property type="match status" value="1"/>
</dbReference>
<dbReference type="InterPro" id="IPR057326">
    <property type="entry name" value="KR_dom"/>
</dbReference>
<evidence type="ECO:0000313" key="5">
    <source>
        <dbReference type="EMBL" id="XBO38023.1"/>
    </source>
</evidence>
<accession>A0AAU7JCB3</accession>
<dbReference type="PRINTS" id="PR00081">
    <property type="entry name" value="GDHRDH"/>
</dbReference>
<dbReference type="EMBL" id="CP157484">
    <property type="protein sequence ID" value="XBO38023.1"/>
    <property type="molecule type" value="Genomic_DNA"/>
</dbReference>
<protein>
    <submittedName>
        <fullName evidence="5">Glucose 1-dehydrogenase</fullName>
        <ecNumber evidence="5">1.1.1.47</ecNumber>
    </submittedName>
</protein>
<proteinExistence type="inferred from homology"/>
<dbReference type="InterPro" id="IPR002347">
    <property type="entry name" value="SDR_fam"/>
</dbReference>
<sequence>MIASQLFDLSGDVALVTGASGGLGARFAAVLAANGAKVALVARRRGALDAQVEAIRARGGEALAVEADVTDRAALARAFDAAQEAFGVVTILVNNAGIAPAARLTDETPESWTRVMALNLDAALFASQELAARLATPGRPGAIVNIASILGFGVQKGVGAYATSKAALLQLTKALALELAPKRIRVNALCPGYIATDINRDWLASPAGQAMLPAIPMRRFGEDSDLDGPLLLLASRAGGFMTGSALVADGGQLAPL</sequence>
<gene>
    <name evidence="5" type="ORF">ABEG18_20230</name>
</gene>
<dbReference type="FunFam" id="3.40.50.720:FF:000084">
    <property type="entry name" value="Short-chain dehydrogenase reductase"/>
    <property type="match status" value="1"/>
</dbReference>
<dbReference type="InterPro" id="IPR052178">
    <property type="entry name" value="Sec_Metab_Biosynth_SDR"/>
</dbReference>
<dbReference type="NCBIfam" id="NF005559">
    <property type="entry name" value="PRK07231.1"/>
    <property type="match status" value="1"/>
</dbReference>
<dbReference type="EC" id="1.1.1.47" evidence="5"/>
<comment type="similarity">
    <text evidence="1">Belongs to the short-chain dehydrogenases/reductases (SDR) family.</text>
</comment>
<dbReference type="GO" id="GO:0047936">
    <property type="term" value="F:glucose 1-dehydrogenase [NAD(P)+] activity"/>
    <property type="evidence" value="ECO:0007669"/>
    <property type="project" value="UniProtKB-EC"/>
</dbReference>
<dbReference type="CDD" id="cd05233">
    <property type="entry name" value="SDR_c"/>
    <property type="match status" value="1"/>
</dbReference>
<dbReference type="SMART" id="SM00822">
    <property type="entry name" value="PKS_KR"/>
    <property type="match status" value="1"/>
</dbReference>
<feature type="domain" description="Ketoreductase" evidence="4">
    <location>
        <begin position="12"/>
        <end position="152"/>
    </location>
</feature>
<keyword evidence="2" id="KW-0521">NADP</keyword>